<name>A0A5J4QXL1_9ZZZZ</name>
<protein>
    <submittedName>
        <fullName evidence="1">Uncharacterized protein</fullName>
    </submittedName>
</protein>
<proteinExistence type="predicted"/>
<reference evidence="1" key="1">
    <citation type="submission" date="2019-03" db="EMBL/GenBank/DDBJ databases">
        <title>Single cell metagenomics reveals metabolic interactions within the superorganism composed of flagellate Streblomastix strix and complex community of Bacteroidetes bacteria on its surface.</title>
        <authorList>
            <person name="Treitli S.C."/>
            <person name="Kolisko M."/>
            <person name="Husnik F."/>
            <person name="Keeling P."/>
            <person name="Hampl V."/>
        </authorList>
    </citation>
    <scope>NUCLEOTIDE SEQUENCE</scope>
    <source>
        <strain evidence="1">STM</strain>
    </source>
</reference>
<evidence type="ECO:0000313" key="1">
    <source>
        <dbReference type="EMBL" id="KAA6325630.1"/>
    </source>
</evidence>
<organism evidence="1">
    <name type="scientific">termite gut metagenome</name>
    <dbReference type="NCBI Taxonomy" id="433724"/>
    <lineage>
        <taxon>unclassified sequences</taxon>
        <taxon>metagenomes</taxon>
        <taxon>organismal metagenomes</taxon>
    </lineage>
</organism>
<gene>
    <name evidence="1" type="ORF">EZS27_025176</name>
</gene>
<comment type="caution">
    <text evidence="1">The sequence shown here is derived from an EMBL/GenBank/DDBJ whole genome shotgun (WGS) entry which is preliminary data.</text>
</comment>
<dbReference type="AlphaFoldDB" id="A0A5J4QXL1"/>
<sequence length="41" mass="4948">MAKSNISMQLHLSNEYFRIYVNAKGIIFNNKHTLRHVMWKI</sequence>
<accession>A0A5J4QXL1</accession>
<dbReference type="EMBL" id="SNRY01002324">
    <property type="protein sequence ID" value="KAA6325630.1"/>
    <property type="molecule type" value="Genomic_DNA"/>
</dbReference>